<proteinExistence type="predicted"/>
<accession>A0A0M7BFV7</accession>
<keyword evidence="2" id="KW-1185">Reference proteome</keyword>
<dbReference type="GO" id="GO:0008807">
    <property type="term" value="F:carboxyvinyl-carboxyphosphonate phosphorylmutase activity"/>
    <property type="evidence" value="ECO:0007669"/>
    <property type="project" value="UniProtKB-EC"/>
</dbReference>
<dbReference type="InterPro" id="IPR039556">
    <property type="entry name" value="ICL/PEPM"/>
</dbReference>
<dbReference type="RefSeq" id="WP_055664790.1">
    <property type="nucleotide sequence ID" value="NZ_CYPR01000231.1"/>
</dbReference>
<dbReference type="OrthoDB" id="9785398at2"/>
<protein>
    <submittedName>
        <fullName evidence="1">Carboxyvinyl-carboxyphosphonate phosphorylmutase</fullName>
        <ecNumber evidence="1">2.7.8.23</ecNumber>
    </submittedName>
</protein>
<dbReference type="AlphaFoldDB" id="A0A0M7BFV7"/>
<evidence type="ECO:0000313" key="1">
    <source>
        <dbReference type="EMBL" id="CUH40793.1"/>
    </source>
</evidence>
<keyword evidence="1" id="KW-0808">Transferase</keyword>
<dbReference type="Proteomes" id="UP000049455">
    <property type="component" value="Unassembled WGS sequence"/>
</dbReference>
<dbReference type="PANTHER" id="PTHR42905:SF16">
    <property type="entry name" value="CARBOXYPHOSPHONOENOLPYRUVATE PHOSPHONOMUTASE-LIKE PROTEIN (AFU_ORTHOLOGUE AFUA_5G07230)"/>
    <property type="match status" value="1"/>
</dbReference>
<dbReference type="Pfam" id="PF13714">
    <property type="entry name" value="PEP_mutase"/>
    <property type="match status" value="1"/>
</dbReference>
<dbReference type="PANTHER" id="PTHR42905">
    <property type="entry name" value="PHOSPHOENOLPYRUVATE CARBOXYLASE"/>
    <property type="match status" value="1"/>
</dbReference>
<name>A0A0M7BFV7_9RHOB</name>
<dbReference type="InterPro" id="IPR015813">
    <property type="entry name" value="Pyrv/PenolPyrv_kinase-like_dom"/>
</dbReference>
<dbReference type="InterPro" id="IPR040442">
    <property type="entry name" value="Pyrv_kinase-like_dom_sf"/>
</dbReference>
<dbReference type="CDD" id="cd00377">
    <property type="entry name" value="ICL_PEPM"/>
    <property type="match status" value="1"/>
</dbReference>
<gene>
    <name evidence="1" type="primary">bcpA</name>
    <name evidence="1" type="ORF">JSE7799_03530</name>
</gene>
<sequence>MTFRDLHRPGTPFVLANAWDVGSARMLVALGAQAVATSSAAHAFTRGLPDGGRLGRSEAIAHAKDIAAHVGVPVSADLEDGYGPEPADCGDTVNEAALAGLAGCSIEDVAPDGSAYTFAASVARVEAAAAAARRAPHDFVFCARADGVMTGAYDLDEAIRRLQAFETAGADVLYCPMPGGMEDLRRIVAAVSAPVNALAAGPWTRETKAGFAAAGVARISLGSALARATHRVIRDAGRAIFEDGHFSGLGGIESDEVNALLEAGRGEGSDPLSL</sequence>
<reference evidence="1 2" key="1">
    <citation type="submission" date="2015-09" db="EMBL/GenBank/DDBJ databases">
        <authorList>
            <person name="Jackson K.R."/>
            <person name="Lunt B.L."/>
            <person name="Fisher J.N.B."/>
            <person name="Gardner A.V."/>
            <person name="Bailey M.E."/>
            <person name="Deus L.M."/>
            <person name="Earl A.S."/>
            <person name="Gibby P.D."/>
            <person name="Hartmann K.A."/>
            <person name="Liu J.E."/>
            <person name="Manci A.M."/>
            <person name="Nielsen D.A."/>
            <person name="Solomon M.B."/>
            <person name="Breakwell D.P."/>
            <person name="Burnett S.H."/>
            <person name="Grose J.H."/>
        </authorList>
    </citation>
    <scope>NUCLEOTIDE SEQUENCE [LARGE SCALE GENOMIC DNA]</scope>
    <source>
        <strain evidence="1 2">CECT 7799</strain>
    </source>
</reference>
<dbReference type="SUPFAM" id="SSF51621">
    <property type="entry name" value="Phosphoenolpyruvate/pyruvate domain"/>
    <property type="match status" value="1"/>
</dbReference>
<dbReference type="Gene3D" id="3.20.20.60">
    <property type="entry name" value="Phosphoenolpyruvate-binding domains"/>
    <property type="match status" value="1"/>
</dbReference>
<evidence type="ECO:0000313" key="2">
    <source>
        <dbReference type="Proteomes" id="UP000049455"/>
    </source>
</evidence>
<dbReference type="EC" id="2.7.8.23" evidence="1"/>
<dbReference type="STRING" id="313367.JSE7799_03530"/>
<dbReference type="EMBL" id="CYPR01000231">
    <property type="protein sequence ID" value="CUH40793.1"/>
    <property type="molecule type" value="Genomic_DNA"/>
</dbReference>
<organism evidence="1 2">
    <name type="scientific">Jannaschia seosinensis</name>
    <dbReference type="NCBI Taxonomy" id="313367"/>
    <lineage>
        <taxon>Bacteria</taxon>
        <taxon>Pseudomonadati</taxon>
        <taxon>Pseudomonadota</taxon>
        <taxon>Alphaproteobacteria</taxon>
        <taxon>Rhodobacterales</taxon>
        <taxon>Roseobacteraceae</taxon>
        <taxon>Jannaschia</taxon>
    </lineage>
</organism>